<dbReference type="AlphaFoldDB" id="A0A1F5NUP1"/>
<protein>
    <submittedName>
        <fullName evidence="2">Uncharacterized protein</fullName>
    </submittedName>
</protein>
<evidence type="ECO:0000313" key="3">
    <source>
        <dbReference type="Proteomes" id="UP000178892"/>
    </source>
</evidence>
<dbReference type="InterPro" id="IPR044020">
    <property type="entry name" value="DUF5676"/>
</dbReference>
<dbReference type="EMBL" id="MFEL01000008">
    <property type="protein sequence ID" value="OGE81385.1"/>
    <property type="molecule type" value="Genomic_DNA"/>
</dbReference>
<dbReference type="Proteomes" id="UP000178892">
    <property type="component" value="Unassembled WGS sequence"/>
</dbReference>
<gene>
    <name evidence="2" type="ORF">A2720_02495</name>
</gene>
<reference evidence="2 3" key="1">
    <citation type="journal article" date="2016" name="Nat. Commun.">
        <title>Thousands of microbial genomes shed light on interconnected biogeochemical processes in an aquifer system.</title>
        <authorList>
            <person name="Anantharaman K."/>
            <person name="Brown C.T."/>
            <person name="Hug L.A."/>
            <person name="Sharon I."/>
            <person name="Castelle C.J."/>
            <person name="Probst A.J."/>
            <person name="Thomas B.C."/>
            <person name="Singh A."/>
            <person name="Wilkins M.J."/>
            <person name="Karaoz U."/>
            <person name="Brodie E.L."/>
            <person name="Williams K.H."/>
            <person name="Hubbard S.S."/>
            <person name="Banfield J.F."/>
        </authorList>
    </citation>
    <scope>NUCLEOTIDE SEQUENCE [LARGE SCALE GENOMIC DNA]</scope>
</reference>
<proteinExistence type="predicted"/>
<dbReference type="STRING" id="1817825.A2720_02495"/>
<keyword evidence="1" id="KW-0472">Membrane</keyword>
<evidence type="ECO:0000256" key="1">
    <source>
        <dbReference type="SAM" id="Phobius"/>
    </source>
</evidence>
<dbReference type="Pfam" id="PF18926">
    <property type="entry name" value="DUF5676"/>
    <property type="match status" value="1"/>
</dbReference>
<sequence>MINTNRLLKVTAAWISIVYVVCYAGVALVPGIRPGFTRYGLHMVDNFGPNIMTMGTFISGLIIWNIVAFLAVGLFAALYNSIKE</sequence>
<accession>A0A1F5NUP1</accession>
<comment type="caution">
    <text evidence="2">The sequence shown here is derived from an EMBL/GenBank/DDBJ whole genome shotgun (WGS) entry which is preliminary data.</text>
</comment>
<feature type="transmembrane region" description="Helical" evidence="1">
    <location>
        <begin position="12"/>
        <end position="32"/>
    </location>
</feature>
<evidence type="ECO:0000313" key="2">
    <source>
        <dbReference type="EMBL" id="OGE81385.1"/>
    </source>
</evidence>
<feature type="transmembrane region" description="Helical" evidence="1">
    <location>
        <begin position="52"/>
        <end position="79"/>
    </location>
</feature>
<keyword evidence="1" id="KW-0812">Transmembrane</keyword>
<name>A0A1F5NUP1_9BACT</name>
<keyword evidence="1" id="KW-1133">Transmembrane helix</keyword>
<organism evidence="2 3">
    <name type="scientific">Candidatus Doudnabacteria bacterium RIFCSPHIGHO2_01_FULL_46_24</name>
    <dbReference type="NCBI Taxonomy" id="1817825"/>
    <lineage>
        <taxon>Bacteria</taxon>
        <taxon>Candidatus Doudnaibacteriota</taxon>
    </lineage>
</organism>